<name>A0A437ACG8_ARTFL</name>
<feature type="region of interest" description="Disordered" evidence="1">
    <location>
        <begin position="30"/>
        <end position="82"/>
    </location>
</feature>
<dbReference type="AlphaFoldDB" id="A0A437ACG8"/>
<evidence type="ECO:0000256" key="1">
    <source>
        <dbReference type="SAM" id="MobiDB-lite"/>
    </source>
</evidence>
<dbReference type="OrthoDB" id="5319016at2759"/>
<feature type="compositionally biased region" description="Polar residues" evidence="1">
    <location>
        <begin position="124"/>
        <end position="147"/>
    </location>
</feature>
<dbReference type="Proteomes" id="UP000283090">
    <property type="component" value="Unassembled WGS sequence"/>
</dbReference>
<dbReference type="RefSeq" id="XP_067494446.1">
    <property type="nucleotide sequence ID" value="XM_067631950.1"/>
</dbReference>
<comment type="caution">
    <text evidence="2">The sequence shown here is derived from an EMBL/GenBank/DDBJ whole genome shotgun (WGS) entry which is preliminary data.</text>
</comment>
<feature type="compositionally biased region" description="Low complexity" evidence="1">
    <location>
        <begin position="43"/>
        <end position="72"/>
    </location>
</feature>
<dbReference type="GeneID" id="93585377"/>
<reference evidence="2 3" key="1">
    <citation type="submission" date="2019-01" db="EMBL/GenBank/DDBJ databases">
        <title>Intercellular communication is required for trap formation in the nematode-trapping fungus Duddingtonia flagrans.</title>
        <authorList>
            <person name="Youssar L."/>
            <person name="Wernet V."/>
            <person name="Hensel N."/>
            <person name="Hildebrandt H.-G."/>
            <person name="Fischer R."/>
        </authorList>
    </citation>
    <scope>NUCLEOTIDE SEQUENCE [LARGE SCALE GENOMIC DNA]</scope>
    <source>
        <strain evidence="2 3">CBS H-5679</strain>
    </source>
</reference>
<gene>
    <name evidence="2" type="ORF">DFL_003066</name>
</gene>
<evidence type="ECO:0000313" key="2">
    <source>
        <dbReference type="EMBL" id="RVD88902.1"/>
    </source>
</evidence>
<organism evidence="2 3">
    <name type="scientific">Arthrobotrys flagrans</name>
    <name type="common">Nematode-trapping fungus</name>
    <name type="synonym">Trichothecium flagrans</name>
    <dbReference type="NCBI Taxonomy" id="97331"/>
    <lineage>
        <taxon>Eukaryota</taxon>
        <taxon>Fungi</taxon>
        <taxon>Dikarya</taxon>
        <taxon>Ascomycota</taxon>
        <taxon>Pezizomycotina</taxon>
        <taxon>Orbiliomycetes</taxon>
        <taxon>Orbiliales</taxon>
        <taxon>Orbiliaceae</taxon>
        <taxon>Arthrobotrys</taxon>
    </lineage>
</organism>
<keyword evidence="3" id="KW-1185">Reference proteome</keyword>
<accession>A0A437ACG8</accession>
<dbReference type="VEuPathDB" id="FungiDB:DFL_003066"/>
<proteinExistence type="predicted"/>
<evidence type="ECO:0000313" key="3">
    <source>
        <dbReference type="Proteomes" id="UP000283090"/>
    </source>
</evidence>
<protein>
    <submittedName>
        <fullName evidence="2">Uncharacterized protein</fullName>
    </submittedName>
</protein>
<dbReference type="EMBL" id="SAEB01000003">
    <property type="protein sequence ID" value="RVD88902.1"/>
    <property type="molecule type" value="Genomic_DNA"/>
</dbReference>
<sequence length="158" mass="16396">MCKRIAEFLMRSIIQRPVYKSNLAGLVEESTPDDGPVALSTDTAEPAPLASASASTPEATPTTPAAAPAPTLGPFAQTPIGTPESMLAAHTAPKNMLNQVAYWDGAPQHEVSTNSPVEDGIATNPHTPAQSPTNGVLANKQLTNESAESGPAPSIRFR</sequence>
<feature type="region of interest" description="Disordered" evidence="1">
    <location>
        <begin position="107"/>
        <end position="158"/>
    </location>
</feature>